<sequence>MLKPAQLKVRRKKNQKENTLIPSDKKNANRAKVLRKIYRRSLRQAYRNNEELSHKNQNLVRAKKRLQKRIERIRKQQERKQIKSSDTEKESELTIMTPRSKTKNEMKNLGLNRLPLKNTKVRRTLIEEICKFLLTNTVLSELKDELSIQWKGLVRKYRCGSKLTKSMGVCRQKVAKLCVKWKSSAKIMNLRKKGGSVSRERGQ</sequence>
<comment type="caution">
    <text evidence="3">The sequence shown here is derived from an EMBL/GenBank/DDBJ whole genome shotgun (WGS) entry which is preliminary data.</text>
</comment>
<proteinExistence type="predicted"/>
<feature type="coiled-coil region" evidence="1">
    <location>
        <begin position="42"/>
        <end position="83"/>
    </location>
</feature>
<keyword evidence="1" id="KW-0175">Coiled coil</keyword>
<evidence type="ECO:0000256" key="2">
    <source>
        <dbReference type="SAM" id="MobiDB-lite"/>
    </source>
</evidence>
<evidence type="ECO:0000313" key="3">
    <source>
        <dbReference type="EMBL" id="KAL3866054.1"/>
    </source>
</evidence>
<evidence type="ECO:0000313" key="4">
    <source>
        <dbReference type="Proteomes" id="UP001634394"/>
    </source>
</evidence>
<name>A0ABD3VWR7_SINWO</name>
<protein>
    <submittedName>
        <fullName evidence="3">Uncharacterized protein</fullName>
    </submittedName>
</protein>
<keyword evidence="4" id="KW-1185">Reference proteome</keyword>
<accession>A0ABD3VWR7</accession>
<dbReference type="EMBL" id="JBJQND010000009">
    <property type="protein sequence ID" value="KAL3866054.1"/>
    <property type="molecule type" value="Genomic_DNA"/>
</dbReference>
<evidence type="ECO:0000256" key="1">
    <source>
        <dbReference type="SAM" id="Coils"/>
    </source>
</evidence>
<organism evidence="3 4">
    <name type="scientific">Sinanodonta woodiana</name>
    <name type="common">Chinese pond mussel</name>
    <name type="synonym">Anodonta woodiana</name>
    <dbReference type="NCBI Taxonomy" id="1069815"/>
    <lineage>
        <taxon>Eukaryota</taxon>
        <taxon>Metazoa</taxon>
        <taxon>Spiralia</taxon>
        <taxon>Lophotrochozoa</taxon>
        <taxon>Mollusca</taxon>
        <taxon>Bivalvia</taxon>
        <taxon>Autobranchia</taxon>
        <taxon>Heteroconchia</taxon>
        <taxon>Palaeoheterodonta</taxon>
        <taxon>Unionida</taxon>
        <taxon>Unionoidea</taxon>
        <taxon>Unionidae</taxon>
        <taxon>Unioninae</taxon>
        <taxon>Sinanodonta</taxon>
    </lineage>
</organism>
<dbReference type="AlphaFoldDB" id="A0ABD3VWR7"/>
<feature type="region of interest" description="Disordered" evidence="2">
    <location>
        <begin position="1"/>
        <end position="27"/>
    </location>
</feature>
<dbReference type="Proteomes" id="UP001634394">
    <property type="component" value="Unassembled WGS sequence"/>
</dbReference>
<reference evidence="3 4" key="1">
    <citation type="submission" date="2024-11" db="EMBL/GenBank/DDBJ databases">
        <title>Chromosome-level genome assembly of the freshwater bivalve Anodonta woodiana.</title>
        <authorList>
            <person name="Chen X."/>
        </authorList>
    </citation>
    <scope>NUCLEOTIDE SEQUENCE [LARGE SCALE GENOMIC DNA]</scope>
    <source>
        <strain evidence="3">MN2024</strain>
        <tissue evidence="3">Gills</tissue>
    </source>
</reference>
<gene>
    <name evidence="3" type="ORF">ACJMK2_043395</name>
</gene>